<evidence type="ECO:0000313" key="4">
    <source>
        <dbReference type="EMBL" id="ETL88157.1"/>
    </source>
</evidence>
<dbReference type="EMBL" id="KI674181">
    <property type="protein sequence ID" value="ETL34912.1"/>
    <property type="molecule type" value="Genomic_DNA"/>
</dbReference>
<dbReference type="Proteomes" id="UP000054423">
    <property type="component" value="Unassembled WGS sequence"/>
</dbReference>
<dbReference type="Proteomes" id="UP000053236">
    <property type="component" value="Unassembled WGS sequence"/>
</dbReference>
<proteinExistence type="predicted"/>
<reference evidence="2" key="2">
    <citation type="submission" date="2013-11" db="EMBL/GenBank/DDBJ databases">
        <title>The Genome Sequence of Phytophthora parasitica CJ02B3.</title>
        <authorList>
            <consortium name="The Broad Institute Genomics Platform"/>
            <person name="Russ C."/>
            <person name="Tyler B."/>
            <person name="Panabieres F."/>
            <person name="Shan W."/>
            <person name="Tripathy S."/>
            <person name="Grunwald N."/>
            <person name="Machado M."/>
            <person name="Johnson C.S."/>
            <person name="Arredondo F."/>
            <person name="Hong C."/>
            <person name="Coffey M."/>
            <person name="Young S.K."/>
            <person name="Zeng Q."/>
            <person name="Gargeya S."/>
            <person name="Fitzgerald M."/>
            <person name="Abouelleil A."/>
            <person name="Alvarado L."/>
            <person name="Chapman S.B."/>
            <person name="Gainer-Dewar J."/>
            <person name="Goldberg J."/>
            <person name="Griggs A."/>
            <person name="Gujja S."/>
            <person name="Hansen M."/>
            <person name="Howarth C."/>
            <person name="Imamovic A."/>
            <person name="Ireland A."/>
            <person name="Larimer J."/>
            <person name="McCowan C."/>
            <person name="Murphy C."/>
            <person name="Pearson M."/>
            <person name="Poon T.W."/>
            <person name="Priest M."/>
            <person name="Roberts A."/>
            <person name="Saif S."/>
            <person name="Shea T."/>
            <person name="Sykes S."/>
            <person name="Wortman J."/>
            <person name="Nusbaum C."/>
            <person name="Birren B."/>
        </authorList>
    </citation>
    <scope>NUCLEOTIDE SEQUENCE [LARGE SCALE GENOMIC DNA]</scope>
    <source>
        <strain evidence="2">CJ02B3</strain>
    </source>
</reference>
<accession>W2GGW5</accession>
<feature type="non-terminal residue" evidence="2">
    <location>
        <position position="1"/>
    </location>
</feature>
<dbReference type="EMBL" id="KI680875">
    <property type="protein sequence ID" value="ETL88157.1"/>
    <property type="molecule type" value="Genomic_DNA"/>
</dbReference>
<feature type="region of interest" description="Disordered" evidence="1">
    <location>
        <begin position="1"/>
        <end position="31"/>
    </location>
</feature>
<feature type="compositionally biased region" description="Polar residues" evidence="1">
    <location>
        <begin position="1"/>
        <end position="19"/>
    </location>
</feature>
<dbReference type="AlphaFoldDB" id="W2GGW5"/>
<reference evidence="3" key="3">
    <citation type="submission" date="2013-11" db="EMBL/GenBank/DDBJ databases">
        <title>The Genome Sequence of Phytophthora parasitica CJ05E6.</title>
        <authorList>
            <consortium name="The Broad Institute Genomics Platform"/>
            <person name="Russ C."/>
            <person name="Tyler B."/>
            <person name="Panabieres F."/>
            <person name="Shan W."/>
            <person name="Tripathy S."/>
            <person name="Grunwald N."/>
            <person name="Machado M."/>
            <person name="Johnson C.S."/>
            <person name="Arredondo F."/>
            <person name="Hong C."/>
            <person name="Coffey M."/>
            <person name="Young S.K."/>
            <person name="Zeng Q."/>
            <person name="Gargeya S."/>
            <person name="Fitzgerald M."/>
            <person name="Abouelleil A."/>
            <person name="Alvarado L."/>
            <person name="Chapman S.B."/>
            <person name="Gainer-Dewar J."/>
            <person name="Goldberg J."/>
            <person name="Griggs A."/>
            <person name="Gujja S."/>
            <person name="Hansen M."/>
            <person name="Howarth C."/>
            <person name="Imamovic A."/>
            <person name="Ireland A."/>
            <person name="Larimer J."/>
            <person name="McCowan C."/>
            <person name="Murphy C."/>
            <person name="Pearson M."/>
            <person name="Poon T.W."/>
            <person name="Priest M."/>
            <person name="Roberts A."/>
            <person name="Saif S."/>
            <person name="Shea T."/>
            <person name="Sykes S."/>
            <person name="Wortman J."/>
            <person name="Nusbaum C."/>
            <person name="Birren B."/>
        </authorList>
    </citation>
    <scope>NUCLEOTIDE SEQUENCE [LARGE SCALE GENOMIC DNA]</scope>
    <source>
        <strain evidence="3">CJ05E6</strain>
    </source>
</reference>
<dbReference type="EMBL" id="KI687452">
    <property type="protein sequence ID" value="ETK81500.1"/>
    <property type="molecule type" value="Genomic_DNA"/>
</dbReference>
<reference evidence="4" key="1">
    <citation type="submission" date="2013-11" db="EMBL/GenBank/DDBJ databases">
        <title>The Genome Sequence of Phytophthora parasitica CHvinca01.</title>
        <authorList>
            <consortium name="The Broad Institute Genomics Platform"/>
            <person name="Russ C."/>
            <person name="Tyler B."/>
            <person name="Panabieres F."/>
            <person name="Shan W."/>
            <person name="Tripathy S."/>
            <person name="Grunwald N."/>
            <person name="Machado M."/>
            <person name="Johnson C.S."/>
            <person name="Arredondo F."/>
            <person name="Hong C."/>
            <person name="Coffey M."/>
            <person name="Young S.K."/>
            <person name="Zeng Q."/>
            <person name="Gargeya S."/>
            <person name="Fitzgerald M."/>
            <person name="Abouelleil A."/>
            <person name="Alvarado L."/>
            <person name="Chapman S.B."/>
            <person name="Gainer-Dewar J."/>
            <person name="Goldberg J."/>
            <person name="Griggs A."/>
            <person name="Gujja S."/>
            <person name="Hansen M."/>
            <person name="Howarth C."/>
            <person name="Imamovic A."/>
            <person name="Ireland A."/>
            <person name="Larimer J."/>
            <person name="McCowan C."/>
            <person name="Murphy C."/>
            <person name="Pearson M."/>
            <person name="Poon T.W."/>
            <person name="Priest M."/>
            <person name="Roberts A."/>
            <person name="Saif S."/>
            <person name="Shea T."/>
            <person name="Sykes S."/>
            <person name="Wortman J."/>
            <person name="Nusbaum C."/>
            <person name="Birren B."/>
        </authorList>
    </citation>
    <scope>NUCLEOTIDE SEQUENCE [LARGE SCALE GENOMIC DNA]</scope>
    <source>
        <strain evidence="4">CHvinca01</strain>
    </source>
</reference>
<gene>
    <name evidence="2" type="ORF">L915_13003</name>
    <name evidence="3" type="ORF">L916_12906</name>
    <name evidence="4" type="ORF">L917_12742</name>
</gene>
<dbReference type="Proteomes" id="UP000053864">
    <property type="component" value="Unassembled WGS sequence"/>
</dbReference>
<organism evidence="2">
    <name type="scientific">Phytophthora nicotianae</name>
    <name type="common">Potato buckeye rot agent</name>
    <name type="synonym">Phytophthora parasitica</name>
    <dbReference type="NCBI Taxonomy" id="4792"/>
    <lineage>
        <taxon>Eukaryota</taxon>
        <taxon>Sar</taxon>
        <taxon>Stramenopiles</taxon>
        <taxon>Oomycota</taxon>
        <taxon>Peronosporomycetes</taxon>
        <taxon>Peronosporales</taxon>
        <taxon>Peronosporaceae</taxon>
        <taxon>Phytophthora</taxon>
    </lineage>
</organism>
<name>W2GGW5_PHYNI</name>
<protein>
    <submittedName>
        <fullName evidence="2">Uncharacterized protein</fullName>
    </submittedName>
</protein>
<sequence length="50" mass="5550">LQPLNRTATHQAIHKSSTGPKPFNLPRTSSARCRRIPMKHCLSRGSQLIG</sequence>
<evidence type="ECO:0000313" key="2">
    <source>
        <dbReference type="EMBL" id="ETK81500.1"/>
    </source>
</evidence>
<evidence type="ECO:0000256" key="1">
    <source>
        <dbReference type="SAM" id="MobiDB-lite"/>
    </source>
</evidence>
<evidence type="ECO:0000313" key="3">
    <source>
        <dbReference type="EMBL" id="ETL34912.1"/>
    </source>
</evidence>